<sequence>MAGTVVNERIDTGMDVVTSPSTETPYLNGARKKERRSLSSEPRVVDRSPKPTVRVHYSNSTEVLTRSPSSGSESPGMLATPGRVRTPERHGCCKSATQLGPNASASESLERLLMTYDTDFFENTNNRPQPVHALPTGFIDESFLSLDAKEDKDLVQSPDSLDIDKLIFELNHCRYELRLREKQIENIEQDAKRAELAHRSSVVGLTRERDDLARLVVQLRTRLQDLQEENRELFNQVTTSVQIASAAKEEQIDAENCLQMLKRQLEDTKSQFDQLLTEKIKGGTSKMSNNQADTSRAVDELRMALESSQAEALRASALAEQLEKRLAEAKKELELRDQESREAQNTELYTIEELRSKVSMANAQRDEAVAELRNVRVRLQDLEAKEIQKTEALTRQLMECKERIVQMETELLEVNESRMRLMSKLSVAERESAEARRDLQNEQLTHKDQFKQAIQTAKARESELLRRMSESQKYYEKRMEGATILLEQYRTLTTKLAQEYTNGIEELDRDMGRLTVRQNYLAKNAEVAKRQAQQAIKAQKALERETGEQLFQFENCNKQMAEMEECLRRKSEVVQQLTEQCIKVKRDRQILADALNLLKHHSAQNGEEDIVAQFIQRTLRNTTVDQVLERVELTKKSSVII</sequence>
<proteinExistence type="predicted"/>
<evidence type="ECO:0000256" key="1">
    <source>
        <dbReference type="SAM" id="Coils"/>
    </source>
</evidence>
<accession>A0AAV2T1N0</accession>
<evidence type="ECO:0000256" key="2">
    <source>
        <dbReference type="SAM" id="MobiDB-lite"/>
    </source>
</evidence>
<name>A0AAV2T1N0_CALDB</name>
<dbReference type="InterPro" id="IPR031887">
    <property type="entry name" value="SDCCAG8"/>
</dbReference>
<dbReference type="GO" id="GO:0035148">
    <property type="term" value="P:tube formation"/>
    <property type="evidence" value="ECO:0007669"/>
    <property type="project" value="TreeGrafter"/>
</dbReference>
<dbReference type="PANTHER" id="PTHR34343:SF1">
    <property type="entry name" value="SEROLOGICALLY DEFINED COLON CANCER ANTIGEN 8"/>
    <property type="match status" value="1"/>
</dbReference>
<feature type="region of interest" description="Disordered" evidence="2">
    <location>
        <begin position="1"/>
        <end position="90"/>
    </location>
</feature>
<dbReference type="GO" id="GO:0005814">
    <property type="term" value="C:centriole"/>
    <property type="evidence" value="ECO:0007669"/>
    <property type="project" value="TreeGrafter"/>
</dbReference>
<dbReference type="GO" id="GO:0005813">
    <property type="term" value="C:centrosome"/>
    <property type="evidence" value="ECO:0007669"/>
    <property type="project" value="InterPro"/>
</dbReference>
<evidence type="ECO:0000313" key="3">
    <source>
        <dbReference type="EMBL" id="CAL5131135.1"/>
    </source>
</evidence>
<feature type="coiled-coil region" evidence="1">
    <location>
        <begin position="522"/>
        <end position="580"/>
    </location>
</feature>
<dbReference type="PANTHER" id="PTHR34343">
    <property type="entry name" value="SEROLOGICALLY DEFINED COLON CANCER ANTIGEN 8"/>
    <property type="match status" value="1"/>
</dbReference>
<dbReference type="GO" id="GO:0007098">
    <property type="term" value="P:centrosome cycle"/>
    <property type="evidence" value="ECO:0007669"/>
    <property type="project" value="InterPro"/>
</dbReference>
<keyword evidence="1" id="KW-0175">Coiled coil</keyword>
<organism evidence="3 4">
    <name type="scientific">Calicophoron daubneyi</name>
    <name type="common">Rumen fluke</name>
    <name type="synonym">Paramphistomum daubneyi</name>
    <dbReference type="NCBI Taxonomy" id="300641"/>
    <lineage>
        <taxon>Eukaryota</taxon>
        <taxon>Metazoa</taxon>
        <taxon>Spiralia</taxon>
        <taxon>Lophotrochozoa</taxon>
        <taxon>Platyhelminthes</taxon>
        <taxon>Trematoda</taxon>
        <taxon>Digenea</taxon>
        <taxon>Plagiorchiida</taxon>
        <taxon>Pronocephalata</taxon>
        <taxon>Paramphistomoidea</taxon>
        <taxon>Paramphistomidae</taxon>
        <taxon>Calicophoron</taxon>
    </lineage>
</organism>
<protein>
    <submittedName>
        <fullName evidence="3">Uncharacterized protein</fullName>
    </submittedName>
</protein>
<dbReference type="GO" id="GO:0030010">
    <property type="term" value="P:establishment of cell polarity"/>
    <property type="evidence" value="ECO:0007669"/>
    <property type="project" value="TreeGrafter"/>
</dbReference>
<dbReference type="EMBL" id="CAXLJL010000079">
    <property type="protein sequence ID" value="CAL5131135.1"/>
    <property type="molecule type" value="Genomic_DNA"/>
</dbReference>
<dbReference type="Proteomes" id="UP001497525">
    <property type="component" value="Unassembled WGS sequence"/>
</dbReference>
<feature type="coiled-coil region" evidence="1">
    <location>
        <begin position="305"/>
        <end position="467"/>
    </location>
</feature>
<feature type="compositionally biased region" description="Polar residues" evidence="2">
    <location>
        <begin position="57"/>
        <end position="73"/>
    </location>
</feature>
<evidence type="ECO:0000313" key="4">
    <source>
        <dbReference type="Proteomes" id="UP001497525"/>
    </source>
</evidence>
<comment type="caution">
    <text evidence="3">The sequence shown here is derived from an EMBL/GenBank/DDBJ whole genome shotgun (WGS) entry which is preliminary data.</text>
</comment>
<reference evidence="3" key="1">
    <citation type="submission" date="2024-06" db="EMBL/GenBank/DDBJ databases">
        <authorList>
            <person name="Liu X."/>
            <person name="Lenzi L."/>
            <person name="Haldenby T S."/>
            <person name="Uol C."/>
        </authorList>
    </citation>
    <scope>NUCLEOTIDE SEQUENCE</scope>
</reference>
<gene>
    <name evidence="3" type="ORF">CDAUBV1_LOCUS3311</name>
</gene>
<dbReference type="GO" id="GO:0001764">
    <property type="term" value="P:neuron migration"/>
    <property type="evidence" value="ECO:0007669"/>
    <property type="project" value="TreeGrafter"/>
</dbReference>
<dbReference type="AlphaFoldDB" id="A0AAV2T1N0"/>
<feature type="coiled-coil region" evidence="1">
    <location>
        <begin position="177"/>
        <end position="278"/>
    </location>
</feature>